<feature type="transmembrane region" description="Helical" evidence="11">
    <location>
        <begin position="75"/>
        <end position="94"/>
    </location>
</feature>
<evidence type="ECO:0000256" key="7">
    <source>
        <dbReference type="ARBA" id="ARBA00022989"/>
    </source>
</evidence>
<proteinExistence type="inferred from homology"/>
<feature type="transmembrane region" description="Helical" evidence="11">
    <location>
        <begin position="218"/>
        <end position="239"/>
    </location>
</feature>
<evidence type="ECO:0000256" key="5">
    <source>
        <dbReference type="ARBA" id="ARBA00022692"/>
    </source>
</evidence>
<feature type="transmembrane region" description="Helical" evidence="11">
    <location>
        <begin position="47"/>
        <end position="66"/>
    </location>
</feature>
<keyword evidence="6" id="KW-0681">Retinal protein</keyword>
<evidence type="ECO:0000256" key="1">
    <source>
        <dbReference type="ARBA" id="ARBA00004141"/>
    </source>
</evidence>
<organism evidence="12 13">
    <name type="scientific">Penicillium cosmopolitanum</name>
    <dbReference type="NCBI Taxonomy" id="1131564"/>
    <lineage>
        <taxon>Eukaryota</taxon>
        <taxon>Fungi</taxon>
        <taxon>Dikarya</taxon>
        <taxon>Ascomycota</taxon>
        <taxon>Pezizomycotina</taxon>
        <taxon>Eurotiomycetes</taxon>
        <taxon>Eurotiomycetidae</taxon>
        <taxon>Eurotiales</taxon>
        <taxon>Aspergillaceae</taxon>
        <taxon>Penicillium</taxon>
    </lineage>
</organism>
<dbReference type="PANTHER" id="PTHR28286">
    <property type="match status" value="1"/>
</dbReference>
<keyword evidence="5 11" id="KW-0812">Transmembrane</keyword>
<dbReference type="GO" id="GO:0005886">
    <property type="term" value="C:plasma membrane"/>
    <property type="evidence" value="ECO:0007669"/>
    <property type="project" value="TreeGrafter"/>
</dbReference>
<evidence type="ECO:0000256" key="4">
    <source>
        <dbReference type="ARBA" id="ARBA00022606"/>
    </source>
</evidence>
<evidence type="ECO:0000313" key="13">
    <source>
        <dbReference type="Proteomes" id="UP001147747"/>
    </source>
</evidence>
<reference evidence="12" key="2">
    <citation type="journal article" date="2023" name="IMA Fungus">
        <title>Comparative genomic study of the Penicillium genus elucidates a diverse pangenome and 15 lateral gene transfer events.</title>
        <authorList>
            <person name="Petersen C."/>
            <person name="Sorensen T."/>
            <person name="Nielsen M.R."/>
            <person name="Sondergaard T.E."/>
            <person name="Sorensen J.L."/>
            <person name="Fitzpatrick D.A."/>
            <person name="Frisvad J.C."/>
            <person name="Nielsen K.L."/>
        </authorList>
    </citation>
    <scope>NUCLEOTIDE SEQUENCE</scope>
    <source>
        <strain evidence="12">IBT 29677</strain>
    </source>
</reference>
<evidence type="ECO:0000256" key="2">
    <source>
        <dbReference type="ARBA" id="ARBA00008130"/>
    </source>
</evidence>
<keyword evidence="9 11" id="KW-0472">Membrane</keyword>
<dbReference type="RefSeq" id="XP_056488250.1">
    <property type="nucleotide sequence ID" value="XM_056632699.1"/>
</dbReference>
<feature type="transmembrane region" description="Helical" evidence="11">
    <location>
        <begin position="155"/>
        <end position="174"/>
    </location>
</feature>
<evidence type="ECO:0000256" key="6">
    <source>
        <dbReference type="ARBA" id="ARBA00022925"/>
    </source>
</evidence>
<comment type="similarity">
    <text evidence="2">Belongs to the archaeal/bacterial/fungal opsin family.</text>
</comment>
<dbReference type="SUPFAM" id="SSF81321">
    <property type="entry name" value="Family A G protein-coupled receptor-like"/>
    <property type="match status" value="1"/>
</dbReference>
<comment type="caution">
    <text evidence="12">The sequence shown here is derived from an EMBL/GenBank/DDBJ whole genome shotgun (WGS) entry which is preliminary data.</text>
</comment>
<evidence type="ECO:0008006" key="14">
    <source>
        <dbReference type="Google" id="ProtNLM"/>
    </source>
</evidence>
<evidence type="ECO:0000256" key="9">
    <source>
        <dbReference type="ARBA" id="ARBA00023136"/>
    </source>
</evidence>
<keyword evidence="10" id="KW-0675">Receptor</keyword>
<dbReference type="CDD" id="cd15028">
    <property type="entry name" value="7tm_Opsin-1_euk"/>
    <property type="match status" value="1"/>
</dbReference>
<dbReference type="Gene3D" id="1.20.1070.10">
    <property type="entry name" value="Rhodopsin 7-helix transmembrane proteins"/>
    <property type="match status" value="1"/>
</dbReference>
<keyword evidence="4" id="KW-0716">Sensory transduction</keyword>
<name>A0A9X0B8Y9_9EURO</name>
<dbReference type="FunFam" id="1.20.1070.10:FF:000160">
    <property type="entry name" value="Related to Opsin-1"/>
    <property type="match status" value="1"/>
</dbReference>
<dbReference type="EMBL" id="JAPZBU010000008">
    <property type="protein sequence ID" value="KAJ5392572.1"/>
    <property type="molecule type" value="Genomic_DNA"/>
</dbReference>
<protein>
    <recommendedName>
        <fullName evidence="14">Opsin</fullName>
    </recommendedName>
</protein>
<dbReference type="InterPro" id="IPR001425">
    <property type="entry name" value="Arc/bac/fun_rhodopsins"/>
</dbReference>
<gene>
    <name evidence="12" type="ORF">N7509_008062</name>
</gene>
<feature type="transmembrane region" description="Helical" evidence="11">
    <location>
        <begin position="180"/>
        <end position="198"/>
    </location>
</feature>
<evidence type="ECO:0000256" key="3">
    <source>
        <dbReference type="ARBA" id="ARBA00022543"/>
    </source>
</evidence>
<dbReference type="GO" id="GO:0007602">
    <property type="term" value="P:phototransduction"/>
    <property type="evidence" value="ECO:0007669"/>
    <property type="project" value="UniProtKB-KW"/>
</dbReference>
<accession>A0A9X0B8Y9</accession>
<evidence type="ECO:0000256" key="11">
    <source>
        <dbReference type="SAM" id="Phobius"/>
    </source>
</evidence>
<comment type="subcellular location">
    <subcellularLocation>
        <location evidence="1">Membrane</location>
        <topology evidence="1">Multi-pass membrane protein</topology>
    </subcellularLocation>
</comment>
<feature type="transmembrane region" description="Helical" evidence="11">
    <location>
        <begin position="130"/>
        <end position="148"/>
    </location>
</feature>
<dbReference type="GeneID" id="81371679"/>
<dbReference type="SMART" id="SM01021">
    <property type="entry name" value="Bac_rhodopsin"/>
    <property type="match status" value="1"/>
</dbReference>
<evidence type="ECO:0000256" key="8">
    <source>
        <dbReference type="ARBA" id="ARBA00022991"/>
    </source>
</evidence>
<keyword evidence="13" id="KW-1185">Reference proteome</keyword>
<dbReference type="Proteomes" id="UP001147747">
    <property type="component" value="Unassembled WGS sequence"/>
</dbReference>
<dbReference type="PANTHER" id="PTHR28286:SF2">
    <property type="entry name" value="BACTERIORHODOPSIN _OPSIN, NOPA (EUROFUNG)"/>
    <property type="match status" value="1"/>
</dbReference>
<dbReference type="AlphaFoldDB" id="A0A9X0B8Y9"/>
<feature type="transmembrane region" description="Helical" evidence="11">
    <location>
        <begin position="251"/>
        <end position="271"/>
    </location>
</feature>
<dbReference type="PRINTS" id="PR00251">
    <property type="entry name" value="BACTRLOPSIN"/>
</dbReference>
<dbReference type="GO" id="GO:0005783">
    <property type="term" value="C:endoplasmic reticulum"/>
    <property type="evidence" value="ECO:0007669"/>
    <property type="project" value="TreeGrafter"/>
</dbReference>
<evidence type="ECO:0000313" key="12">
    <source>
        <dbReference type="EMBL" id="KAJ5392572.1"/>
    </source>
</evidence>
<sequence>MIVPSDFDVFPTKVEHAHPTHSIDPIPTVIPGVGQVFQELHATGQRTLWVVTVLMGISSVVFYTLAARAPLSKRVFHTLSAFVTTISFITYLALATGQGFNLAWSPIENHHKHVPNTQDDLYRAIPWLRYVNWALSTPLILTNFALVSGLPGAHLVSAIAANWVMLAAGLLGTYDGHTGARWAWLTISCLSYLTVLHFGGFHAHRASQNKDDQVRRFFGAISGLTFVVFALYPIVLGAGPLALKLSVDAETVVFAIHDILTQGIVGYWLLLAHDNATAITIHLNGFWAHGVTEGTIRLAEDEEGA</sequence>
<dbReference type="GO" id="GO:0009881">
    <property type="term" value="F:photoreceptor activity"/>
    <property type="evidence" value="ECO:0007669"/>
    <property type="project" value="UniProtKB-KW"/>
</dbReference>
<keyword evidence="8" id="KW-0157">Chromophore</keyword>
<evidence type="ECO:0000256" key="10">
    <source>
        <dbReference type="ARBA" id="ARBA00023170"/>
    </source>
</evidence>
<keyword evidence="7 11" id="KW-1133">Transmembrane helix</keyword>
<keyword evidence="3" id="KW-0600">Photoreceptor protein</keyword>
<reference evidence="12" key="1">
    <citation type="submission" date="2022-12" db="EMBL/GenBank/DDBJ databases">
        <authorList>
            <person name="Petersen C."/>
        </authorList>
    </citation>
    <scope>NUCLEOTIDE SEQUENCE</scope>
    <source>
        <strain evidence="12">IBT 29677</strain>
    </source>
</reference>
<dbReference type="OrthoDB" id="10261467at2759"/>
<dbReference type="Pfam" id="PF01036">
    <property type="entry name" value="Bac_rhodopsin"/>
    <property type="match status" value="1"/>
</dbReference>